<gene>
    <name evidence="14" type="ORF">MAR_024854</name>
</gene>
<evidence type="ECO:0000313" key="14">
    <source>
        <dbReference type="EMBL" id="WAR00482.1"/>
    </source>
</evidence>
<comment type="function">
    <text evidence="6">Required for the export of mRNAs containing poly(A) tails from the nucleus into the cytoplasm.</text>
</comment>
<dbReference type="Pfam" id="PF00642">
    <property type="entry name" value="zf-CCCH"/>
    <property type="match status" value="3"/>
</dbReference>
<keyword evidence="4 10" id="KW-0862">Zinc</keyword>
<feature type="compositionally biased region" description="Basic and acidic residues" evidence="11">
    <location>
        <begin position="456"/>
        <end position="476"/>
    </location>
</feature>
<feature type="domain" description="C3H1-type" evidence="12">
    <location>
        <begin position="108"/>
        <end position="136"/>
    </location>
</feature>
<feature type="compositionally biased region" description="Basic and acidic residues" evidence="11">
    <location>
        <begin position="237"/>
        <end position="250"/>
    </location>
</feature>
<dbReference type="Gene3D" id="4.10.1000.10">
    <property type="entry name" value="Zinc finger, CCCH-type"/>
    <property type="match status" value="3"/>
</dbReference>
<dbReference type="PROSITE" id="PS51266">
    <property type="entry name" value="ZF_CHY"/>
    <property type="match status" value="1"/>
</dbReference>
<feature type="region of interest" description="Disordered" evidence="11">
    <location>
        <begin position="227"/>
        <end position="259"/>
    </location>
</feature>
<dbReference type="PROSITE" id="PS50103">
    <property type="entry name" value="ZF_C3H1"/>
    <property type="match status" value="3"/>
</dbReference>
<dbReference type="InterPro" id="IPR051767">
    <property type="entry name" value="Nucleoporin_NUP42"/>
</dbReference>
<feature type="compositionally biased region" description="Basic and acidic residues" evidence="11">
    <location>
        <begin position="146"/>
        <end position="161"/>
    </location>
</feature>
<evidence type="ECO:0000259" key="12">
    <source>
        <dbReference type="PROSITE" id="PS50103"/>
    </source>
</evidence>
<dbReference type="InterPro" id="IPR008913">
    <property type="entry name" value="Znf_CHY"/>
</dbReference>
<evidence type="ECO:0000259" key="13">
    <source>
        <dbReference type="PROSITE" id="PS51266"/>
    </source>
</evidence>
<evidence type="ECO:0000256" key="9">
    <source>
        <dbReference type="PROSITE-ProRule" id="PRU00601"/>
    </source>
</evidence>
<feature type="zinc finger region" description="C3H1-type" evidence="10">
    <location>
        <begin position="5"/>
        <end position="28"/>
    </location>
</feature>
<sequence>MLKHPCKFYNTTGKCRFGRHCKFSHSLETLDGLQAQITENEAVNSETVASSSEVQHNFQSNPINNNEGLKSVSSGEVESITSGISHLQSFASTSKDEAVESREVKVTANHPKICNFFLRQRYCRYGSKCKFQHVLPSLSAIRGEKNHEISRDAREAEKETSKNVVNSSTTGSNQYETAEEERPNMSEWPGLQVETNETKANQAEMETRRPKLCRFYRQGYCRLGKKCNFYHPPRPQKQQERKEKGTDEPKANSNVEPEDTGFTEVVARKPKVSQFLEITELDKEKQKELRQTEITQLKRRFPKDHITVLKDTDEETVIRFTFIPSDPDWPFDVRNFDIQVSIGQDYPLKQLQAEVPLDQDLPATVQRYIEVSLQEWLSQRARNGEENGTVELVFRPFLRWMDRSMETVVTEGLKQLRRELTAKAAGLQFITASELKQSLPASDLGSDSDDISPDGDDVKDNRRPVAYRKGDYHDETYEPPANQSSSEEEDEGSENDNSDGSDQNQGETNDDKVHQRPTVDANTERRGTEMSFKNMQIWYCTTVMVEKLKLVVHCERCKNATDFSTPPNRVNSVPCSKCNSTMLVVFRPVLAHSYSSTFGYLDLDGCTVFDVILQDCHLSMGCIMCSRDILVKNLSPGRVLDIFCRGCHHKMQFAAEAVKFQHLTTSDVDTSKFSGSVYKVSVRKMTRVIKDPSIQEGKSLPDNGACKHYKKSFRWLRFPCCGKTYPCDLCHDDKEDHEMKFANRMICGFCCREQPYSAERPCAGCSSALTKVRTAHWEGGRGCRNKLSMSKTDDKKYTNMNKTVSNKAKATQVKKTGAKNTKLRHT</sequence>
<feature type="compositionally biased region" description="Polar residues" evidence="11">
    <location>
        <begin position="162"/>
        <end position="176"/>
    </location>
</feature>
<dbReference type="EMBL" id="CP111014">
    <property type="protein sequence ID" value="WAR00482.1"/>
    <property type="molecule type" value="Genomic_DNA"/>
</dbReference>
<dbReference type="Pfam" id="PF05495">
    <property type="entry name" value="zf-CHY"/>
    <property type="match status" value="1"/>
</dbReference>
<dbReference type="InterPro" id="IPR000571">
    <property type="entry name" value="Znf_CCCH"/>
</dbReference>
<evidence type="ECO:0000256" key="7">
    <source>
        <dbReference type="ARBA" id="ARBA00039886"/>
    </source>
</evidence>
<evidence type="ECO:0000256" key="8">
    <source>
        <dbReference type="ARBA" id="ARBA00042384"/>
    </source>
</evidence>
<keyword evidence="15" id="KW-1185">Reference proteome</keyword>
<dbReference type="PANTHER" id="PTHR46527:SF1">
    <property type="entry name" value="NUCLEOPORIN NUP42"/>
    <property type="match status" value="1"/>
</dbReference>
<dbReference type="SMART" id="SM00356">
    <property type="entry name" value="ZnF_C3H1"/>
    <property type="match status" value="3"/>
</dbReference>
<evidence type="ECO:0000256" key="1">
    <source>
        <dbReference type="ARBA" id="ARBA00004335"/>
    </source>
</evidence>
<evidence type="ECO:0000256" key="2">
    <source>
        <dbReference type="ARBA" id="ARBA00022723"/>
    </source>
</evidence>
<feature type="zinc finger region" description="C3H1-type" evidence="10">
    <location>
        <begin position="207"/>
        <end position="234"/>
    </location>
</feature>
<feature type="compositionally biased region" description="Acidic residues" evidence="11">
    <location>
        <begin position="446"/>
        <end position="455"/>
    </location>
</feature>
<keyword evidence="3 9" id="KW-0863">Zinc-finger</keyword>
<feature type="zinc finger region" description="C3H1-type" evidence="10">
    <location>
        <begin position="108"/>
        <end position="136"/>
    </location>
</feature>
<feature type="compositionally biased region" description="Acidic residues" evidence="11">
    <location>
        <begin position="486"/>
        <end position="499"/>
    </location>
</feature>
<dbReference type="PANTHER" id="PTHR46527">
    <property type="entry name" value="NUCLEOPORIN-LIKE PROTEIN 2"/>
    <property type="match status" value="1"/>
</dbReference>
<keyword evidence="5" id="KW-0539">Nucleus</keyword>
<accession>A0ABY7DUG3</accession>
<dbReference type="SUPFAM" id="SSF90229">
    <property type="entry name" value="CCCH zinc finger"/>
    <property type="match status" value="3"/>
</dbReference>
<feature type="region of interest" description="Disordered" evidence="11">
    <location>
        <begin position="439"/>
        <end position="527"/>
    </location>
</feature>
<evidence type="ECO:0000313" key="15">
    <source>
        <dbReference type="Proteomes" id="UP001164746"/>
    </source>
</evidence>
<reference evidence="14" key="1">
    <citation type="submission" date="2022-11" db="EMBL/GenBank/DDBJ databases">
        <title>Centuries of genome instability and evolution in soft-shell clam transmissible cancer (bioRxiv).</title>
        <authorList>
            <person name="Hart S.F.M."/>
            <person name="Yonemitsu M.A."/>
            <person name="Giersch R.M."/>
            <person name="Beal B.F."/>
            <person name="Arriagada G."/>
            <person name="Davis B.W."/>
            <person name="Ostrander E.A."/>
            <person name="Goff S.P."/>
            <person name="Metzger M.J."/>
        </authorList>
    </citation>
    <scope>NUCLEOTIDE SEQUENCE</scope>
    <source>
        <strain evidence="14">MELC-2E11</strain>
        <tissue evidence="14">Siphon/mantle</tissue>
    </source>
</reference>
<feature type="region of interest" description="Disordered" evidence="11">
    <location>
        <begin position="803"/>
        <end position="826"/>
    </location>
</feature>
<feature type="domain" description="C3H1-type" evidence="12">
    <location>
        <begin position="207"/>
        <end position="234"/>
    </location>
</feature>
<comment type="subcellular location">
    <subcellularLocation>
        <location evidence="1">Nucleus membrane</location>
        <topology evidence="1">Peripheral membrane protein</topology>
        <orientation evidence="1">Cytoplasmic side</orientation>
    </subcellularLocation>
</comment>
<feature type="domain" description="C3H1-type" evidence="12">
    <location>
        <begin position="5"/>
        <end position="28"/>
    </location>
</feature>
<evidence type="ECO:0000256" key="3">
    <source>
        <dbReference type="ARBA" id="ARBA00022771"/>
    </source>
</evidence>
<evidence type="ECO:0000256" key="10">
    <source>
        <dbReference type="PROSITE-ProRule" id="PRU00723"/>
    </source>
</evidence>
<dbReference type="Proteomes" id="UP001164746">
    <property type="component" value="Chromosome 3"/>
</dbReference>
<feature type="region of interest" description="Disordered" evidence="11">
    <location>
        <begin position="146"/>
        <end position="185"/>
    </location>
</feature>
<protein>
    <recommendedName>
        <fullName evidence="7">Nucleoporin NUP42</fullName>
    </recommendedName>
    <alternativeName>
        <fullName evidence="8">Nucleoporin-like protein 2</fullName>
    </alternativeName>
</protein>
<dbReference type="SUPFAM" id="SSF161219">
    <property type="entry name" value="CHY zinc finger-like"/>
    <property type="match status" value="1"/>
</dbReference>
<dbReference type="InterPro" id="IPR037274">
    <property type="entry name" value="Znf_CHY_sf"/>
</dbReference>
<dbReference type="InterPro" id="IPR036855">
    <property type="entry name" value="Znf_CCCH_sf"/>
</dbReference>
<organism evidence="14 15">
    <name type="scientific">Mya arenaria</name>
    <name type="common">Soft-shell clam</name>
    <dbReference type="NCBI Taxonomy" id="6604"/>
    <lineage>
        <taxon>Eukaryota</taxon>
        <taxon>Metazoa</taxon>
        <taxon>Spiralia</taxon>
        <taxon>Lophotrochozoa</taxon>
        <taxon>Mollusca</taxon>
        <taxon>Bivalvia</taxon>
        <taxon>Autobranchia</taxon>
        <taxon>Heteroconchia</taxon>
        <taxon>Euheterodonta</taxon>
        <taxon>Imparidentia</taxon>
        <taxon>Neoheterodontei</taxon>
        <taxon>Myida</taxon>
        <taxon>Myoidea</taxon>
        <taxon>Myidae</taxon>
        <taxon>Mya</taxon>
    </lineage>
</organism>
<name>A0ABY7DUG3_MYAAR</name>
<proteinExistence type="predicted"/>
<evidence type="ECO:0000256" key="11">
    <source>
        <dbReference type="SAM" id="MobiDB-lite"/>
    </source>
</evidence>
<evidence type="ECO:0000256" key="4">
    <source>
        <dbReference type="ARBA" id="ARBA00022833"/>
    </source>
</evidence>
<evidence type="ECO:0000256" key="5">
    <source>
        <dbReference type="ARBA" id="ARBA00023242"/>
    </source>
</evidence>
<evidence type="ECO:0000256" key="6">
    <source>
        <dbReference type="ARBA" id="ARBA00037262"/>
    </source>
</evidence>
<keyword evidence="2 10" id="KW-0479">Metal-binding</keyword>
<feature type="domain" description="CHY-type" evidence="13">
    <location>
        <begin position="699"/>
        <end position="767"/>
    </location>
</feature>